<reference evidence="9" key="1">
    <citation type="submission" date="2023-10" db="EMBL/GenBank/DDBJ databases">
        <title>Genome assembly of Pristionchus species.</title>
        <authorList>
            <person name="Yoshida K."/>
            <person name="Sommer R.J."/>
        </authorList>
    </citation>
    <scope>NUCLEOTIDE SEQUENCE</scope>
    <source>
        <strain evidence="9">RS5133</strain>
    </source>
</reference>
<keyword evidence="10" id="KW-1185">Reference proteome</keyword>
<evidence type="ECO:0000256" key="2">
    <source>
        <dbReference type="ARBA" id="ARBA00023015"/>
    </source>
</evidence>
<dbReference type="PANTHER" id="PTHR45996:SF3">
    <property type="entry name" value="CREB-H TRANSCRIPTION FACTOR HOMOLOG LET-607"/>
    <property type="match status" value="1"/>
</dbReference>
<evidence type="ECO:0000256" key="4">
    <source>
        <dbReference type="ARBA" id="ARBA00023163"/>
    </source>
</evidence>
<sequence length="676" mass="73100">LSGVLPKRAIKGEELSGSAKEATPLAFSAPGPLIDISTVADRYSIHRSIIMDQFDLNLDPRAYFMGDPFLSGDNDDLMMPDPHLGSMLDSFTDNYNFGGLDDEIPMFKDDEKSVDELADGWLGQLDVMHEQDVVNSLNEEHAYAASSSPDESDRGSGLSLSPACSSSPSESYGGHVDILRAASESSGIYSYDTGFESTTTNTTSQPHHAAPPAHKHTTFVPAFSRQSSQLGSSRRTIVKGAAAHGSQSAARNGGAASGSSSSNFVRFKPAVRLTPPSAISLSSSSSSSSSTSSLSATPAITQERTRKYPALLLSEEEKRLCKKENISLPDHYPLTKAEERDLKRIRRKIRNKKSAQTSRKKKQDYIEQLEDRVADCHQENQDLKAQIEAMARQNAGIMSQMRKLQAALAHSTKRGAQAGTCFAVLLLSVCLLVAPNLSPLIQKAIPAGEEELQQQQQQEETKNDILPGRSRTLMEFATPSLLPAPMAGIVSPTGGALAPSSQCRPLPHYQEAAEAEEHEEEEEDDMSRYLMPRPAKRARRASPWNEGARYVNNQYQAMGGAAHNNNMVVPKQEEWVYPTHQQQLAAAVDAAALPLSHHAHYEPKLSPDYTSSSSASSPEYGSSGSGYAVYGTGGGGGGVYGSRAGASPPVNRSQSAAHHHVHTQHVYRTQFKAEPI</sequence>
<feature type="compositionally biased region" description="Low complexity" evidence="7">
    <location>
        <begin position="224"/>
        <end position="235"/>
    </location>
</feature>
<dbReference type="PANTHER" id="PTHR45996">
    <property type="entry name" value="AGAP001464-PB"/>
    <property type="match status" value="1"/>
</dbReference>
<dbReference type="SMART" id="SM00338">
    <property type="entry name" value="BRLZ"/>
    <property type="match status" value="1"/>
</dbReference>
<dbReference type="GO" id="GO:0005789">
    <property type="term" value="C:endoplasmic reticulum membrane"/>
    <property type="evidence" value="ECO:0007669"/>
    <property type="project" value="UniProtKB-SubCell"/>
</dbReference>
<dbReference type="CDD" id="cd14689">
    <property type="entry name" value="bZIP_CREB3"/>
    <property type="match status" value="1"/>
</dbReference>
<evidence type="ECO:0000313" key="10">
    <source>
        <dbReference type="Proteomes" id="UP001432322"/>
    </source>
</evidence>
<keyword evidence="4" id="KW-0804">Transcription</keyword>
<dbReference type="AlphaFoldDB" id="A0AAV5WI41"/>
<dbReference type="InterPro" id="IPR046347">
    <property type="entry name" value="bZIP_sf"/>
</dbReference>
<evidence type="ECO:0000256" key="7">
    <source>
        <dbReference type="SAM" id="MobiDB-lite"/>
    </source>
</evidence>
<proteinExistence type="predicted"/>
<dbReference type="EMBL" id="BTSY01000005">
    <property type="protein sequence ID" value="GMT30692.1"/>
    <property type="molecule type" value="Genomic_DNA"/>
</dbReference>
<comment type="subcellular location">
    <subcellularLocation>
        <location evidence="1">Endoplasmic reticulum membrane</location>
        <topology evidence="1">Single-pass type II membrane protein</topology>
    </subcellularLocation>
</comment>
<feature type="compositionally biased region" description="Low complexity" evidence="7">
    <location>
        <begin position="155"/>
        <end position="172"/>
    </location>
</feature>
<keyword evidence="5" id="KW-0539">Nucleus</keyword>
<feature type="coiled-coil region" evidence="6">
    <location>
        <begin position="352"/>
        <end position="400"/>
    </location>
</feature>
<evidence type="ECO:0000256" key="3">
    <source>
        <dbReference type="ARBA" id="ARBA00023125"/>
    </source>
</evidence>
<dbReference type="SUPFAM" id="SSF57959">
    <property type="entry name" value="Leucine zipper domain"/>
    <property type="match status" value="1"/>
</dbReference>
<organism evidence="9 10">
    <name type="scientific">Pristionchus fissidentatus</name>
    <dbReference type="NCBI Taxonomy" id="1538716"/>
    <lineage>
        <taxon>Eukaryota</taxon>
        <taxon>Metazoa</taxon>
        <taxon>Ecdysozoa</taxon>
        <taxon>Nematoda</taxon>
        <taxon>Chromadorea</taxon>
        <taxon>Rhabditida</taxon>
        <taxon>Rhabditina</taxon>
        <taxon>Diplogasteromorpha</taxon>
        <taxon>Diplogasteroidea</taxon>
        <taxon>Neodiplogasteridae</taxon>
        <taxon>Pristionchus</taxon>
    </lineage>
</organism>
<evidence type="ECO:0000256" key="6">
    <source>
        <dbReference type="SAM" id="Coils"/>
    </source>
</evidence>
<feature type="domain" description="BZIP" evidence="8">
    <location>
        <begin position="341"/>
        <end position="404"/>
    </location>
</feature>
<feature type="region of interest" description="Disordered" evidence="7">
    <location>
        <begin position="277"/>
        <end position="301"/>
    </location>
</feature>
<dbReference type="GO" id="GO:0000981">
    <property type="term" value="F:DNA-binding transcription factor activity, RNA polymerase II-specific"/>
    <property type="evidence" value="ECO:0007669"/>
    <property type="project" value="TreeGrafter"/>
</dbReference>
<comment type="caution">
    <text evidence="9">The sequence shown here is derived from an EMBL/GenBank/DDBJ whole genome shotgun (WGS) entry which is preliminary data.</text>
</comment>
<evidence type="ECO:0000313" key="9">
    <source>
        <dbReference type="EMBL" id="GMT30692.1"/>
    </source>
</evidence>
<accession>A0AAV5WI41</accession>
<feature type="compositionally biased region" description="Low complexity" evidence="7">
    <location>
        <begin position="277"/>
        <end position="300"/>
    </location>
</feature>
<feature type="region of interest" description="Disordered" evidence="7">
    <location>
        <begin position="603"/>
        <end position="623"/>
    </location>
</feature>
<feature type="region of interest" description="Disordered" evidence="7">
    <location>
        <begin position="640"/>
        <end position="676"/>
    </location>
</feature>
<keyword evidence="3" id="KW-0238">DNA-binding</keyword>
<evidence type="ECO:0000259" key="8">
    <source>
        <dbReference type="PROSITE" id="PS50217"/>
    </source>
</evidence>
<feature type="compositionally biased region" description="Low complexity" evidence="7">
    <location>
        <begin position="606"/>
        <end position="623"/>
    </location>
</feature>
<keyword evidence="6" id="KW-0175">Coiled coil</keyword>
<dbReference type="Proteomes" id="UP001432322">
    <property type="component" value="Unassembled WGS sequence"/>
</dbReference>
<dbReference type="PROSITE" id="PS00036">
    <property type="entry name" value="BZIP_BASIC"/>
    <property type="match status" value="1"/>
</dbReference>
<gene>
    <name evidence="9" type="ORF">PFISCL1PPCAC_21989</name>
</gene>
<protein>
    <recommendedName>
        <fullName evidence="8">BZIP domain-containing protein</fullName>
    </recommendedName>
</protein>
<dbReference type="GO" id="GO:0000978">
    <property type="term" value="F:RNA polymerase II cis-regulatory region sequence-specific DNA binding"/>
    <property type="evidence" value="ECO:0007669"/>
    <property type="project" value="TreeGrafter"/>
</dbReference>
<feature type="non-terminal residue" evidence="9">
    <location>
        <position position="1"/>
    </location>
</feature>
<feature type="compositionally biased region" description="Low complexity" evidence="7">
    <location>
        <begin position="245"/>
        <end position="261"/>
    </location>
</feature>
<dbReference type="InterPro" id="IPR051381">
    <property type="entry name" value="CREB_ATF_subfamily"/>
</dbReference>
<feature type="region of interest" description="Disordered" evidence="7">
    <location>
        <begin position="141"/>
        <end position="172"/>
    </location>
</feature>
<feature type="region of interest" description="Disordered" evidence="7">
    <location>
        <begin position="224"/>
        <end position="261"/>
    </location>
</feature>
<dbReference type="PROSITE" id="PS50217">
    <property type="entry name" value="BZIP"/>
    <property type="match status" value="1"/>
</dbReference>
<dbReference type="Pfam" id="PF00170">
    <property type="entry name" value="bZIP_1"/>
    <property type="match status" value="1"/>
</dbReference>
<name>A0AAV5WI41_9BILA</name>
<dbReference type="Gene3D" id="1.20.5.170">
    <property type="match status" value="1"/>
</dbReference>
<keyword evidence="2" id="KW-0805">Transcription regulation</keyword>
<dbReference type="GO" id="GO:0005634">
    <property type="term" value="C:nucleus"/>
    <property type="evidence" value="ECO:0007669"/>
    <property type="project" value="TreeGrafter"/>
</dbReference>
<evidence type="ECO:0000256" key="5">
    <source>
        <dbReference type="ARBA" id="ARBA00023242"/>
    </source>
</evidence>
<dbReference type="InterPro" id="IPR004827">
    <property type="entry name" value="bZIP"/>
</dbReference>
<evidence type="ECO:0000256" key="1">
    <source>
        <dbReference type="ARBA" id="ARBA00004648"/>
    </source>
</evidence>